<dbReference type="InterPro" id="IPR009057">
    <property type="entry name" value="Homeodomain-like_sf"/>
</dbReference>
<sequence length="331" mass="37861">MLELFSIRSNQFSSFDWHTKPFKGYKGALIKEGVIRSVSGGFGDFLFQGRPGKLVSTWNNDYVIQKKFEAHAGLDQQLIEASLIMTGRLEHSDHSGKWSMQNKFTTNFNYATCMDHRTRFEAGVHYTSFDVHMDISIVQDLLPEMPELVSPFLTSYENRQPYNLFDEGTIATEEIITLFVCLRKIRTYGDASDTITQDFTRMLVKQLFLYKAAMSERRGLTQSQMEDAAAINQVALLIRQEKGPFKGISFYAQQARMSCTRFKNNFNLYIGMPPGKYSMESRIEAAQSRLLFSQDKLDDIAKEVGYSDHRSLHKAIKSRLGASPSNIRRLS</sequence>
<evidence type="ECO:0000256" key="3">
    <source>
        <dbReference type="ARBA" id="ARBA00023163"/>
    </source>
</evidence>
<dbReference type="GO" id="GO:0043565">
    <property type="term" value="F:sequence-specific DNA binding"/>
    <property type="evidence" value="ECO:0007669"/>
    <property type="project" value="InterPro"/>
</dbReference>
<keyword evidence="6" id="KW-1185">Reference proteome</keyword>
<accession>A0A1H4AAU9</accession>
<evidence type="ECO:0000259" key="4">
    <source>
        <dbReference type="PROSITE" id="PS01124"/>
    </source>
</evidence>
<dbReference type="SMART" id="SM00342">
    <property type="entry name" value="HTH_ARAC"/>
    <property type="match status" value="1"/>
</dbReference>
<reference evidence="5 6" key="1">
    <citation type="submission" date="2016-10" db="EMBL/GenBank/DDBJ databases">
        <authorList>
            <person name="de Groot N.N."/>
        </authorList>
    </citation>
    <scope>NUCLEOTIDE SEQUENCE [LARGE SCALE GENOMIC DNA]</scope>
    <source>
        <strain evidence="5 6">Vu-144</strain>
    </source>
</reference>
<evidence type="ECO:0000313" key="6">
    <source>
        <dbReference type="Proteomes" id="UP000199041"/>
    </source>
</evidence>
<dbReference type="PROSITE" id="PS01124">
    <property type="entry name" value="HTH_ARAC_FAMILY_2"/>
    <property type="match status" value="1"/>
</dbReference>
<dbReference type="PANTHER" id="PTHR43280:SF2">
    <property type="entry name" value="HTH-TYPE TRANSCRIPTIONAL REGULATOR EXSA"/>
    <property type="match status" value="1"/>
</dbReference>
<dbReference type="Proteomes" id="UP000199041">
    <property type="component" value="Unassembled WGS sequence"/>
</dbReference>
<dbReference type="RefSeq" id="WP_091398797.1">
    <property type="nucleotide sequence ID" value="NZ_FNQY01000014.1"/>
</dbReference>
<dbReference type="GO" id="GO:0003700">
    <property type="term" value="F:DNA-binding transcription factor activity"/>
    <property type="evidence" value="ECO:0007669"/>
    <property type="project" value="InterPro"/>
</dbReference>
<dbReference type="Gene3D" id="1.10.10.60">
    <property type="entry name" value="Homeodomain-like"/>
    <property type="match status" value="1"/>
</dbReference>
<feature type="domain" description="HTH araC/xylS-type" evidence="4">
    <location>
        <begin position="232"/>
        <end position="330"/>
    </location>
</feature>
<keyword evidence="3" id="KW-0804">Transcription</keyword>
<protein>
    <submittedName>
        <fullName evidence="5">Helix-turn-helix domain-containing protein</fullName>
    </submittedName>
</protein>
<organism evidence="5 6">
    <name type="scientific">Arachidicoccus rhizosphaerae</name>
    <dbReference type="NCBI Taxonomy" id="551991"/>
    <lineage>
        <taxon>Bacteria</taxon>
        <taxon>Pseudomonadati</taxon>
        <taxon>Bacteroidota</taxon>
        <taxon>Chitinophagia</taxon>
        <taxon>Chitinophagales</taxon>
        <taxon>Chitinophagaceae</taxon>
        <taxon>Arachidicoccus</taxon>
    </lineage>
</organism>
<dbReference type="AlphaFoldDB" id="A0A1H4AAU9"/>
<proteinExistence type="predicted"/>
<dbReference type="Pfam" id="PF12833">
    <property type="entry name" value="HTH_18"/>
    <property type="match status" value="1"/>
</dbReference>
<dbReference type="EMBL" id="FNQY01000014">
    <property type="protein sequence ID" value="SEA33016.1"/>
    <property type="molecule type" value="Genomic_DNA"/>
</dbReference>
<evidence type="ECO:0000313" key="5">
    <source>
        <dbReference type="EMBL" id="SEA33016.1"/>
    </source>
</evidence>
<dbReference type="OrthoDB" id="669939at2"/>
<keyword evidence="2" id="KW-0238">DNA-binding</keyword>
<dbReference type="PANTHER" id="PTHR43280">
    <property type="entry name" value="ARAC-FAMILY TRANSCRIPTIONAL REGULATOR"/>
    <property type="match status" value="1"/>
</dbReference>
<evidence type="ECO:0000256" key="1">
    <source>
        <dbReference type="ARBA" id="ARBA00023015"/>
    </source>
</evidence>
<dbReference type="STRING" id="551991.SAMN05192529_1144"/>
<evidence type="ECO:0000256" key="2">
    <source>
        <dbReference type="ARBA" id="ARBA00023125"/>
    </source>
</evidence>
<keyword evidence="1" id="KW-0805">Transcription regulation</keyword>
<dbReference type="SUPFAM" id="SSF46689">
    <property type="entry name" value="Homeodomain-like"/>
    <property type="match status" value="1"/>
</dbReference>
<name>A0A1H4AAU9_9BACT</name>
<gene>
    <name evidence="5" type="ORF">SAMN05192529_1144</name>
</gene>
<dbReference type="InterPro" id="IPR018060">
    <property type="entry name" value="HTH_AraC"/>
</dbReference>